<evidence type="ECO:0000313" key="5">
    <source>
        <dbReference type="Proteomes" id="UP000019150"/>
    </source>
</evidence>
<dbReference type="Pfam" id="PF02470">
    <property type="entry name" value="MlaD"/>
    <property type="match status" value="1"/>
</dbReference>
<dbReference type="EMBL" id="CP006850">
    <property type="protein sequence ID" value="AHH18071.1"/>
    <property type="molecule type" value="Genomic_DNA"/>
</dbReference>
<dbReference type="STRING" id="1415166.NONO_c32840"/>
<keyword evidence="1" id="KW-0732">Signal</keyword>
<dbReference type="GO" id="GO:0005576">
    <property type="term" value="C:extracellular region"/>
    <property type="evidence" value="ECO:0007669"/>
    <property type="project" value="TreeGrafter"/>
</dbReference>
<accession>W5TLG5</accession>
<dbReference type="Proteomes" id="UP000019150">
    <property type="component" value="Chromosome"/>
</dbReference>
<evidence type="ECO:0000313" key="4">
    <source>
        <dbReference type="EMBL" id="AHH18071.1"/>
    </source>
</evidence>
<dbReference type="InterPro" id="IPR003399">
    <property type="entry name" value="Mce/MlaD"/>
</dbReference>
<keyword evidence="5" id="KW-1185">Reference proteome</keyword>
<dbReference type="InterPro" id="IPR024516">
    <property type="entry name" value="Mce_C"/>
</dbReference>
<dbReference type="PATRIC" id="fig|1415166.3.peg.3369"/>
<dbReference type="NCBIfam" id="TIGR00996">
    <property type="entry name" value="Mtu_fam_mce"/>
    <property type="match status" value="1"/>
</dbReference>
<evidence type="ECO:0000259" key="2">
    <source>
        <dbReference type="Pfam" id="PF02470"/>
    </source>
</evidence>
<dbReference type="InterPro" id="IPR005693">
    <property type="entry name" value="Mce"/>
</dbReference>
<dbReference type="PANTHER" id="PTHR33371">
    <property type="entry name" value="INTERMEMBRANE PHOSPHOLIPID TRANSPORT SYSTEM BINDING PROTEIN MLAD-RELATED"/>
    <property type="match status" value="1"/>
</dbReference>
<dbReference type="PANTHER" id="PTHR33371:SF15">
    <property type="entry name" value="LIPOPROTEIN LPRN"/>
    <property type="match status" value="1"/>
</dbReference>
<dbReference type="InterPro" id="IPR052336">
    <property type="entry name" value="MlaD_Phospholipid_Transporter"/>
</dbReference>
<reference evidence="4 5" key="1">
    <citation type="journal article" date="2014" name="Appl. Environ. Microbiol.">
        <title>Insights into the Microbial Degradation of Rubber and Gutta-Percha by Analysis of the Complete Genome of Nocardia nova SH22a.</title>
        <authorList>
            <person name="Luo Q."/>
            <person name="Hiessl S."/>
            <person name="Poehlein A."/>
            <person name="Daniel R."/>
            <person name="Steinbuchel A."/>
        </authorList>
    </citation>
    <scope>NUCLEOTIDE SEQUENCE [LARGE SCALE GENOMIC DNA]</scope>
    <source>
        <strain evidence="4">SH22a</strain>
    </source>
</reference>
<feature type="signal peptide" evidence="1">
    <location>
        <begin position="1"/>
        <end position="25"/>
    </location>
</feature>
<feature type="chain" id="PRO_5038835038" evidence="1">
    <location>
        <begin position="26"/>
        <end position="354"/>
    </location>
</feature>
<dbReference type="eggNOG" id="COG1463">
    <property type="taxonomic scope" value="Bacteria"/>
</dbReference>
<dbReference type="PROSITE" id="PS51257">
    <property type="entry name" value="PROKAR_LIPOPROTEIN"/>
    <property type="match status" value="1"/>
</dbReference>
<dbReference type="OrthoDB" id="9774928at2"/>
<feature type="domain" description="Mammalian cell entry C-terminal" evidence="3">
    <location>
        <begin position="128"/>
        <end position="299"/>
    </location>
</feature>
<proteinExistence type="predicted"/>
<dbReference type="HOGENOM" id="CLU_045966_1_1_11"/>
<organism evidence="4 5">
    <name type="scientific">Nocardia nova SH22a</name>
    <dbReference type="NCBI Taxonomy" id="1415166"/>
    <lineage>
        <taxon>Bacteria</taxon>
        <taxon>Bacillati</taxon>
        <taxon>Actinomycetota</taxon>
        <taxon>Actinomycetes</taxon>
        <taxon>Mycobacteriales</taxon>
        <taxon>Nocardiaceae</taxon>
        <taxon>Nocardia</taxon>
    </lineage>
</organism>
<sequence>MNTARRYRKPVALACGIALCATVSGCQWTGLNSLPLPGTKGHGPGSYRVSIQMPDVTTITTNSPVLVHDVEVGSITAITTENWHAKVTVTLARDAVLPANTTAKIGQTSLLGTTHIELDPPADPRGTLVDGSVIPLEHAGEYPTTEQTLAALSMVLNGGGLGNLQTIVGEADKAIAGHQDSFSNVLDQMNTLLGRLDAQREALVTTLDGLDRFADQATRDNDTIGKALDAIGPAVGVLAQQRGNLTTALSALTRFGDAGTALVDQIHGDLKQNLTGLVPLLEKISEAGDDLVNNIHQLATFPFPPVAVQNGVRGDYMNLWAEADLTLSRLQKGLLFGTPLAGPNPTAPPPEAGR</sequence>
<dbReference type="KEGG" id="nno:NONO_c32840"/>
<evidence type="ECO:0000259" key="3">
    <source>
        <dbReference type="Pfam" id="PF11887"/>
    </source>
</evidence>
<protein>
    <submittedName>
        <fullName evidence="4">Mce family protein MceE</fullName>
    </submittedName>
</protein>
<dbReference type="AlphaFoldDB" id="W5TLG5"/>
<dbReference type="RefSeq" id="WP_025349515.1">
    <property type="nucleotide sequence ID" value="NZ_CP006850.1"/>
</dbReference>
<name>W5TLG5_9NOCA</name>
<feature type="domain" description="Mce/MlaD" evidence="2">
    <location>
        <begin position="46"/>
        <end position="121"/>
    </location>
</feature>
<evidence type="ECO:0000256" key="1">
    <source>
        <dbReference type="SAM" id="SignalP"/>
    </source>
</evidence>
<gene>
    <name evidence="4" type="primary">mce7E</name>
    <name evidence="4" type="ORF">NONO_c32840</name>
</gene>
<dbReference type="Pfam" id="PF11887">
    <property type="entry name" value="Mce4_CUP1"/>
    <property type="match status" value="1"/>
</dbReference>